<organism evidence="1 2">
    <name type="scientific">Nocardia cyriacigeorgica</name>
    <dbReference type="NCBI Taxonomy" id="135487"/>
    <lineage>
        <taxon>Bacteria</taxon>
        <taxon>Bacillati</taxon>
        <taxon>Actinomycetota</taxon>
        <taxon>Actinomycetes</taxon>
        <taxon>Mycobacteriales</taxon>
        <taxon>Nocardiaceae</taxon>
        <taxon>Nocardia</taxon>
    </lineage>
</organism>
<dbReference type="OMA" id="TVIIDYP"/>
<dbReference type="EMBL" id="JAAGVB010000031">
    <property type="protein sequence ID" value="NEW34735.1"/>
    <property type="molecule type" value="Genomic_DNA"/>
</dbReference>
<reference evidence="1 2" key="1">
    <citation type="submission" date="2020-01" db="EMBL/GenBank/DDBJ databases">
        <title>Genetics and antimicrobial susceptibilities of Nocardia species isolated from the soil; a comparison with species isolated from humans.</title>
        <authorList>
            <person name="Carrasco G."/>
            <person name="Monzon S."/>
            <person name="Sansegundo M."/>
            <person name="Garcia E."/>
            <person name="Garrido N."/>
            <person name="Medina M.J."/>
            <person name="Villalon P."/>
            <person name="Ramirez-Arocha A.C."/>
            <person name="Jimenez P."/>
            <person name="Cuesta I."/>
            <person name="Valdezate S."/>
        </authorList>
    </citation>
    <scope>NUCLEOTIDE SEQUENCE [LARGE SCALE GENOMIC DNA]</scope>
    <source>
        <strain evidence="1 2">CNM20110626</strain>
    </source>
</reference>
<gene>
    <name evidence="1" type="ORF">GV791_19540</name>
</gene>
<dbReference type="AlphaFoldDB" id="A0A6P1CX43"/>
<dbReference type="RefSeq" id="WP_014352339.1">
    <property type="nucleotide sequence ID" value="NZ_AP026979.1"/>
</dbReference>
<accession>A0A6P1CX43</accession>
<dbReference type="Proteomes" id="UP000471166">
    <property type="component" value="Unassembled WGS sequence"/>
</dbReference>
<evidence type="ECO:0000313" key="1">
    <source>
        <dbReference type="EMBL" id="NEW34735.1"/>
    </source>
</evidence>
<comment type="caution">
    <text evidence="1">The sequence shown here is derived from an EMBL/GenBank/DDBJ whole genome shotgun (WGS) entry which is preliminary data.</text>
</comment>
<sequence length="197" mass="21786">MGDYFERIVDLEVDADDAAATATRMVDWLVSRGLLAREMSGDGMYSLNVDAGYLPGPHWQQITQEWGEDWQPGPVAVIVGREAHHGGQGEIEPESAGCPSCGAVTVIIDYPQRFEPDPEVWRPFGEAIQQWKRTGAGTVACRRCQASSPITEWRWPSGFALGTLAFDFWGWPPLTDAFVAEFAARLGHRVAHHTGKF</sequence>
<evidence type="ECO:0000313" key="2">
    <source>
        <dbReference type="Proteomes" id="UP000471166"/>
    </source>
</evidence>
<name>A0A6P1CX43_9NOCA</name>
<proteinExistence type="predicted"/>
<protein>
    <submittedName>
        <fullName evidence="1">Uncharacterized protein</fullName>
    </submittedName>
</protein>